<reference evidence="2 3" key="1">
    <citation type="submission" date="2010-01" db="EMBL/GenBank/DDBJ databases">
        <title>The complete genome of Thermobispora bispora DSM 43833.</title>
        <authorList>
            <consortium name="US DOE Joint Genome Institute (JGI-PGF)"/>
            <person name="Lucas S."/>
            <person name="Copeland A."/>
            <person name="Lapidus A."/>
            <person name="Glavina del Rio T."/>
            <person name="Dalin E."/>
            <person name="Tice H."/>
            <person name="Bruce D."/>
            <person name="Goodwin L."/>
            <person name="Pitluck S."/>
            <person name="Kyrpides N."/>
            <person name="Mavromatis K."/>
            <person name="Ivanova N."/>
            <person name="Mikhailova N."/>
            <person name="Chertkov O."/>
            <person name="Brettin T."/>
            <person name="Detter J.C."/>
            <person name="Han C."/>
            <person name="Larimer F."/>
            <person name="Land M."/>
            <person name="Hauser L."/>
            <person name="Markowitz V."/>
            <person name="Cheng J.-F."/>
            <person name="Hugenholtz P."/>
            <person name="Woyke T."/>
            <person name="Wu D."/>
            <person name="Jando M."/>
            <person name="Schneider S."/>
            <person name="Klenk H.-P."/>
            <person name="Eisen J.A."/>
        </authorList>
    </citation>
    <scope>NUCLEOTIDE SEQUENCE [LARGE SCALE GENOMIC DNA]</scope>
    <source>
        <strain evidence="3">ATCC 19993 / DSM 43833 / CBS 139.67 / JCM 10125 / KCTC 9307 / NBRC 14880 / R51</strain>
    </source>
</reference>
<dbReference type="EMBL" id="CP001874">
    <property type="protein sequence ID" value="ADG89296.1"/>
    <property type="molecule type" value="Genomic_DNA"/>
</dbReference>
<evidence type="ECO:0000313" key="2">
    <source>
        <dbReference type="EMBL" id="ADG89296.1"/>
    </source>
</evidence>
<dbReference type="Gene3D" id="3.30.70.930">
    <property type="match status" value="1"/>
</dbReference>
<name>D6Y5A1_THEBD</name>
<proteinExistence type="predicted"/>
<feature type="domain" description="Thiamine-binding protein" evidence="1">
    <location>
        <begin position="15"/>
        <end position="75"/>
    </location>
</feature>
<accession>D6Y5A1</accession>
<dbReference type="STRING" id="469371.Tbis_2594"/>
<evidence type="ECO:0000259" key="1">
    <source>
        <dbReference type="Pfam" id="PF01910"/>
    </source>
</evidence>
<dbReference type="HOGENOM" id="CLU_175628_0_0_11"/>
<gene>
    <name evidence="2" type="ordered locus">Tbis_2594</name>
</gene>
<dbReference type="OrthoDB" id="3872037at2"/>
<dbReference type="AlphaFoldDB" id="D6Y5A1"/>
<dbReference type="Pfam" id="PF01910">
    <property type="entry name" value="Thiamine_BP"/>
    <property type="match status" value="1"/>
</dbReference>
<dbReference type="InterPro" id="IPR002767">
    <property type="entry name" value="Thiamine_BP"/>
</dbReference>
<dbReference type="SUPFAM" id="SSF89957">
    <property type="entry name" value="MTH1187/YkoF-like"/>
    <property type="match status" value="1"/>
</dbReference>
<organism evidence="2 3">
    <name type="scientific">Thermobispora bispora (strain ATCC 19993 / DSM 43833 / CBS 139.67 / JCM 10125 / KCTC 9307 / NBRC 14880 / R51)</name>
    <dbReference type="NCBI Taxonomy" id="469371"/>
    <lineage>
        <taxon>Bacteria</taxon>
        <taxon>Bacillati</taxon>
        <taxon>Actinomycetota</taxon>
        <taxon>Actinomycetes</taxon>
        <taxon>Streptosporangiales</taxon>
        <taxon>Streptosporangiaceae</taxon>
        <taxon>Thermobispora</taxon>
    </lineage>
</organism>
<dbReference type="KEGG" id="tbi:Tbis_2594"/>
<keyword evidence="3" id="KW-1185">Reference proteome</keyword>
<dbReference type="RefSeq" id="WP_013132829.1">
    <property type="nucleotide sequence ID" value="NC_014165.1"/>
</dbReference>
<dbReference type="eggNOG" id="COG0011">
    <property type="taxonomic scope" value="Bacteria"/>
</dbReference>
<evidence type="ECO:0000313" key="3">
    <source>
        <dbReference type="Proteomes" id="UP000006640"/>
    </source>
</evidence>
<dbReference type="Proteomes" id="UP000006640">
    <property type="component" value="Chromosome"/>
</dbReference>
<dbReference type="InterPro" id="IPR029756">
    <property type="entry name" value="MTH1187/YkoF-like"/>
</dbReference>
<sequence>MRLIAEFTTEPFVGEGTPPAHATSAFEAARASGLTCEFGPLGTMVQGEADRVLSVLNSVLAAAFANGATRVTVQVERETDG</sequence>
<protein>
    <recommendedName>
        <fullName evidence="1">Thiamine-binding protein domain-containing protein</fullName>
    </recommendedName>
</protein>